<feature type="region of interest" description="Disordered" evidence="1">
    <location>
        <begin position="1"/>
        <end position="30"/>
    </location>
</feature>
<evidence type="ECO:0008006" key="4">
    <source>
        <dbReference type="Google" id="ProtNLM"/>
    </source>
</evidence>
<evidence type="ECO:0000313" key="3">
    <source>
        <dbReference type="Proteomes" id="UP000032304"/>
    </source>
</evidence>
<dbReference type="PANTHER" id="PTHR31972">
    <property type="entry name" value="EXPRESSED PROTEIN"/>
    <property type="match status" value="1"/>
</dbReference>
<dbReference type="AlphaFoldDB" id="A0A0D2QYX7"/>
<dbReference type="InterPro" id="IPR008586">
    <property type="entry name" value="DUF868_pln"/>
</dbReference>
<gene>
    <name evidence="2" type="ORF">B456_009G452200</name>
</gene>
<protein>
    <recommendedName>
        <fullName evidence="4">DUF868 domain-containing protein</fullName>
    </recommendedName>
</protein>
<dbReference type="OrthoDB" id="731074at2759"/>
<reference evidence="2 3" key="1">
    <citation type="journal article" date="2012" name="Nature">
        <title>Repeated polyploidization of Gossypium genomes and the evolution of spinnable cotton fibres.</title>
        <authorList>
            <person name="Paterson A.H."/>
            <person name="Wendel J.F."/>
            <person name="Gundlach H."/>
            <person name="Guo H."/>
            <person name="Jenkins J."/>
            <person name="Jin D."/>
            <person name="Llewellyn D."/>
            <person name="Showmaker K.C."/>
            <person name="Shu S."/>
            <person name="Udall J."/>
            <person name="Yoo M.J."/>
            <person name="Byers R."/>
            <person name="Chen W."/>
            <person name="Doron-Faigenboim A."/>
            <person name="Duke M.V."/>
            <person name="Gong L."/>
            <person name="Grimwood J."/>
            <person name="Grover C."/>
            <person name="Grupp K."/>
            <person name="Hu G."/>
            <person name="Lee T.H."/>
            <person name="Li J."/>
            <person name="Lin L."/>
            <person name="Liu T."/>
            <person name="Marler B.S."/>
            <person name="Page J.T."/>
            <person name="Roberts A.W."/>
            <person name="Romanel E."/>
            <person name="Sanders W.S."/>
            <person name="Szadkowski E."/>
            <person name="Tan X."/>
            <person name="Tang H."/>
            <person name="Xu C."/>
            <person name="Wang J."/>
            <person name="Wang Z."/>
            <person name="Zhang D."/>
            <person name="Zhang L."/>
            <person name="Ashrafi H."/>
            <person name="Bedon F."/>
            <person name="Bowers J.E."/>
            <person name="Brubaker C.L."/>
            <person name="Chee P.W."/>
            <person name="Das S."/>
            <person name="Gingle A.R."/>
            <person name="Haigler C.H."/>
            <person name="Harker D."/>
            <person name="Hoffmann L.V."/>
            <person name="Hovav R."/>
            <person name="Jones D.C."/>
            <person name="Lemke C."/>
            <person name="Mansoor S."/>
            <person name="ur Rahman M."/>
            <person name="Rainville L.N."/>
            <person name="Rambani A."/>
            <person name="Reddy U.K."/>
            <person name="Rong J.K."/>
            <person name="Saranga Y."/>
            <person name="Scheffler B.E."/>
            <person name="Scheffler J.A."/>
            <person name="Stelly D.M."/>
            <person name="Triplett B.A."/>
            <person name="Van Deynze A."/>
            <person name="Vaslin M.F."/>
            <person name="Waghmare V.N."/>
            <person name="Walford S.A."/>
            <person name="Wright R.J."/>
            <person name="Zaki E.A."/>
            <person name="Zhang T."/>
            <person name="Dennis E.S."/>
            <person name="Mayer K.F."/>
            <person name="Peterson D.G."/>
            <person name="Rokhsar D.S."/>
            <person name="Wang X."/>
            <person name="Schmutz J."/>
        </authorList>
    </citation>
    <scope>NUCLEOTIDE SEQUENCE [LARGE SCALE GENOMIC DNA]</scope>
</reference>
<dbReference type="eggNOG" id="ENOG502RT48">
    <property type="taxonomic scope" value="Eukaryota"/>
</dbReference>
<dbReference type="OMA" id="TATWCKS"/>
<dbReference type="STRING" id="29730.A0A0D2QYX7"/>
<dbReference type="Gramene" id="KJB63087">
    <property type="protein sequence ID" value="KJB63087"/>
    <property type="gene ID" value="B456_009G452200"/>
</dbReference>
<dbReference type="KEGG" id="gra:105768595"/>
<name>A0A0D2QYX7_GOSRA</name>
<sequence>MLKNLKGAALPNVPRPPPSTGKQKENQVTTDNAAQCSVTSIYGANIGDLYRKVTATWCKSPVSHSFTISVESPCDDQSHNTCKIDLNGWQFWGKKGLKNIEIDGERVDIYWDFRETKFNASPEPCSDYYVAMVCDEKVVLVIGDMKKDALKRTKKKLSLIDPNLLCKQEHICGKRLFCSKTKLGEGIQEHDIIIENCLSDPDDPEMWVTIDGTTIIRVMNLHWRFRGNEIVTVNKTPIQIFWDVHDWLYNKSSSSHGLFIFIPGEPDSNSIINSDDDCNINVPKFCYVLYAWKTE</sequence>
<keyword evidence="3" id="KW-1185">Reference proteome</keyword>
<organism evidence="2 3">
    <name type="scientific">Gossypium raimondii</name>
    <name type="common">Peruvian cotton</name>
    <name type="synonym">Gossypium klotzschianum subsp. raimondii</name>
    <dbReference type="NCBI Taxonomy" id="29730"/>
    <lineage>
        <taxon>Eukaryota</taxon>
        <taxon>Viridiplantae</taxon>
        <taxon>Streptophyta</taxon>
        <taxon>Embryophyta</taxon>
        <taxon>Tracheophyta</taxon>
        <taxon>Spermatophyta</taxon>
        <taxon>Magnoliopsida</taxon>
        <taxon>eudicotyledons</taxon>
        <taxon>Gunneridae</taxon>
        <taxon>Pentapetalae</taxon>
        <taxon>rosids</taxon>
        <taxon>malvids</taxon>
        <taxon>Malvales</taxon>
        <taxon>Malvaceae</taxon>
        <taxon>Malvoideae</taxon>
        <taxon>Gossypium</taxon>
    </lineage>
</organism>
<dbReference type="PANTHER" id="PTHR31972:SF54">
    <property type="entry name" value="KINESIN-LIKE PROTEIN (DUF868)"/>
    <property type="match status" value="1"/>
</dbReference>
<dbReference type="EMBL" id="CM001748">
    <property type="protein sequence ID" value="KJB63087.1"/>
    <property type="molecule type" value="Genomic_DNA"/>
</dbReference>
<evidence type="ECO:0000256" key="1">
    <source>
        <dbReference type="SAM" id="MobiDB-lite"/>
    </source>
</evidence>
<evidence type="ECO:0000313" key="2">
    <source>
        <dbReference type="EMBL" id="KJB63087.1"/>
    </source>
</evidence>
<accession>A0A0D2QYX7</accession>
<dbReference type="Proteomes" id="UP000032304">
    <property type="component" value="Chromosome 9"/>
</dbReference>
<dbReference type="Pfam" id="PF05910">
    <property type="entry name" value="DUF868"/>
    <property type="match status" value="1"/>
</dbReference>
<proteinExistence type="predicted"/>